<organism evidence="1 2">
    <name type="scientific">Labeo rohita</name>
    <name type="common">Indian major carp</name>
    <name type="synonym">Cyprinus rohita</name>
    <dbReference type="NCBI Taxonomy" id="84645"/>
    <lineage>
        <taxon>Eukaryota</taxon>
        <taxon>Metazoa</taxon>
        <taxon>Chordata</taxon>
        <taxon>Craniata</taxon>
        <taxon>Vertebrata</taxon>
        <taxon>Euteleostomi</taxon>
        <taxon>Actinopterygii</taxon>
        <taxon>Neopterygii</taxon>
        <taxon>Teleostei</taxon>
        <taxon>Ostariophysi</taxon>
        <taxon>Cypriniformes</taxon>
        <taxon>Cyprinidae</taxon>
        <taxon>Labeoninae</taxon>
        <taxon>Labeonini</taxon>
        <taxon>Labeo</taxon>
    </lineage>
</organism>
<reference evidence="1 2" key="1">
    <citation type="submission" date="2022-01" db="EMBL/GenBank/DDBJ databases">
        <title>A high-quality chromosome-level genome assembly of rohu carp, Labeo rohita.</title>
        <authorList>
            <person name="Arick M.A. II"/>
            <person name="Hsu C.-Y."/>
            <person name="Magbanua Z."/>
            <person name="Pechanova O."/>
            <person name="Grover C."/>
            <person name="Miller E."/>
            <person name="Thrash A."/>
            <person name="Ezzel L."/>
            <person name="Alam S."/>
            <person name="Benzie J."/>
            <person name="Hamilton M."/>
            <person name="Karsi A."/>
            <person name="Lawrence M.L."/>
            <person name="Peterson D.G."/>
        </authorList>
    </citation>
    <scope>NUCLEOTIDE SEQUENCE [LARGE SCALE GENOMIC DNA]</scope>
    <source>
        <strain evidence="2">BAU-BD-2019</strain>
        <tissue evidence="1">Blood</tissue>
    </source>
</reference>
<proteinExistence type="predicted"/>
<comment type="caution">
    <text evidence="1">The sequence shown here is derived from an EMBL/GenBank/DDBJ whole genome shotgun (WGS) entry which is preliminary data.</text>
</comment>
<sequence>MATSSKSLSNMAANQAPLHKMAATPEPPAVIDVKPQSSAIMDATPVFLSIMNVAFEDTKVFQRWLRLLSSVADPPMDPPAVRAAGIPRTSALVVTKTVLLVHSRPRVLSSSSSPTPAFEMVASVAEPPEVVASALAPLMAVETICEISDCPVTANSPPVLFTVKEAVCELSACLVMAVETVVNLPVLSVPILPDLPWLSSAQPAPPLCSSAPP</sequence>
<evidence type="ECO:0000313" key="1">
    <source>
        <dbReference type="EMBL" id="KAI2665264.1"/>
    </source>
</evidence>
<keyword evidence="2" id="KW-1185">Reference proteome</keyword>
<dbReference type="Proteomes" id="UP000830375">
    <property type="component" value="Unassembled WGS sequence"/>
</dbReference>
<gene>
    <name evidence="1" type="ORF">H4Q32_021494</name>
</gene>
<evidence type="ECO:0000313" key="2">
    <source>
        <dbReference type="Proteomes" id="UP000830375"/>
    </source>
</evidence>
<protein>
    <submittedName>
        <fullName evidence="1">Uncharacterized protein</fullName>
    </submittedName>
</protein>
<dbReference type="EMBL" id="JACTAM010000004">
    <property type="protein sequence ID" value="KAI2665264.1"/>
    <property type="molecule type" value="Genomic_DNA"/>
</dbReference>
<name>A0ABQ8MR19_LABRO</name>
<accession>A0ABQ8MR19</accession>